<gene>
    <name evidence="2" type="ORF">E2C01_026207</name>
</gene>
<organism evidence="2 3">
    <name type="scientific">Portunus trituberculatus</name>
    <name type="common">Swimming crab</name>
    <name type="synonym">Neptunus trituberculatus</name>
    <dbReference type="NCBI Taxonomy" id="210409"/>
    <lineage>
        <taxon>Eukaryota</taxon>
        <taxon>Metazoa</taxon>
        <taxon>Ecdysozoa</taxon>
        <taxon>Arthropoda</taxon>
        <taxon>Crustacea</taxon>
        <taxon>Multicrustacea</taxon>
        <taxon>Malacostraca</taxon>
        <taxon>Eumalacostraca</taxon>
        <taxon>Eucarida</taxon>
        <taxon>Decapoda</taxon>
        <taxon>Pleocyemata</taxon>
        <taxon>Brachyura</taxon>
        <taxon>Eubrachyura</taxon>
        <taxon>Portunoidea</taxon>
        <taxon>Portunidae</taxon>
        <taxon>Portuninae</taxon>
        <taxon>Portunus</taxon>
    </lineage>
</organism>
<evidence type="ECO:0000313" key="2">
    <source>
        <dbReference type="EMBL" id="MPC32875.1"/>
    </source>
</evidence>
<protein>
    <recommendedName>
        <fullName evidence="4">Secreted protein</fullName>
    </recommendedName>
</protein>
<keyword evidence="3" id="KW-1185">Reference proteome</keyword>
<dbReference type="Proteomes" id="UP000324222">
    <property type="component" value="Unassembled WGS sequence"/>
</dbReference>
<proteinExistence type="predicted"/>
<evidence type="ECO:0000313" key="3">
    <source>
        <dbReference type="Proteomes" id="UP000324222"/>
    </source>
</evidence>
<dbReference type="AlphaFoldDB" id="A0A5B7EHK2"/>
<reference evidence="2 3" key="1">
    <citation type="submission" date="2019-05" db="EMBL/GenBank/DDBJ databases">
        <title>Another draft genome of Portunus trituberculatus and its Hox gene families provides insights of decapod evolution.</title>
        <authorList>
            <person name="Jeong J.-H."/>
            <person name="Song I."/>
            <person name="Kim S."/>
            <person name="Choi T."/>
            <person name="Kim D."/>
            <person name="Ryu S."/>
            <person name="Kim W."/>
        </authorList>
    </citation>
    <scope>NUCLEOTIDE SEQUENCE [LARGE SCALE GENOMIC DNA]</scope>
    <source>
        <tissue evidence="2">Muscle</tissue>
    </source>
</reference>
<comment type="caution">
    <text evidence="2">The sequence shown here is derived from an EMBL/GenBank/DDBJ whole genome shotgun (WGS) entry which is preliminary data.</text>
</comment>
<dbReference type="EMBL" id="VSRR010002713">
    <property type="protein sequence ID" value="MPC32875.1"/>
    <property type="molecule type" value="Genomic_DNA"/>
</dbReference>
<feature type="chain" id="PRO_5023145213" description="Secreted protein" evidence="1">
    <location>
        <begin position="21"/>
        <end position="101"/>
    </location>
</feature>
<accession>A0A5B7EHK2</accession>
<evidence type="ECO:0000256" key="1">
    <source>
        <dbReference type="SAM" id="SignalP"/>
    </source>
</evidence>
<name>A0A5B7EHK2_PORTR</name>
<keyword evidence="1" id="KW-0732">Signal</keyword>
<evidence type="ECO:0008006" key="4">
    <source>
        <dbReference type="Google" id="ProtNLM"/>
    </source>
</evidence>
<feature type="signal peptide" evidence="1">
    <location>
        <begin position="1"/>
        <end position="20"/>
    </location>
</feature>
<sequence>MVRGIGSLLALGFLWEPCTCCPEEVSRKAILSYHVCCNTRVEILVLAGMSGSAEILVPRERHVPVETFIHGPTVSSSRSWALLRGKTDSFLGVVFSVTEQM</sequence>